<keyword evidence="2" id="KW-0732">Signal</keyword>
<dbReference type="PANTHER" id="PTHR47074">
    <property type="entry name" value="BNAC02G40300D PROTEIN"/>
    <property type="match status" value="1"/>
</dbReference>
<dbReference type="PROSITE" id="PS50879">
    <property type="entry name" value="RNASE_H_1"/>
    <property type="match status" value="1"/>
</dbReference>
<dbReference type="GO" id="GO:0003676">
    <property type="term" value="F:nucleic acid binding"/>
    <property type="evidence" value="ECO:0007669"/>
    <property type="project" value="InterPro"/>
</dbReference>
<proteinExistence type="predicted"/>
<dbReference type="Gene3D" id="3.30.420.10">
    <property type="entry name" value="Ribonuclease H-like superfamily/Ribonuclease H"/>
    <property type="match status" value="1"/>
</dbReference>
<sequence>MATPICVLPFPLPMAIPLCVLSLPLPMATPVYMLPLPTPMATPILRTAAPTPHGNPIICAANHDLLVEGGEDDGQEDVIGGLVGCREKPIKPNSTSPSYPVTTKVTSPTHKSQPQNLATSPKGKAEPNAQKRKMAQNKKVELHDQQIASFYAKDSPKNVGHGETSDQDTQVPDDQNSTDNVTVDQNVFGSQIIKVDSEKDQTIPTDAEPPDRIIEDCYLNTSGNILEDDYMQVVSEDKNNDISEEENDSPELIDDKHVRQLIETFGSSSQMQKVADEQGLSPRGTILLSPDHFPLLLEMTNRQYSSTKYFKFLHCWVDNLNFMDTVRLCWDRDIQGHPMWNFHQKLKRVSSTLSNWSKIEFGDIFARVKDFEVVRLAEEKYIQTNSDQDRSSLHALNAEYIRFLKLEESILKQKAQLQWFKEGNANTSYFHALMRGRRRKLFIHKVRNDNGNWIQGDDNIAKAACDHFQELFTEQNHYVREDILACIPTLVTDEQNDNLTIMPDLEELKNVGRSISENIMLAQQIVHGINQKNLGGNVVIKLDMAKAYDRVSWPLLALFLGEWASVRTKESLWREFRLAKYYQRSHPVSKKYDSEWGQLCAKVDLCIHEIRITRVSWSRPPPRLVKLNTDGSALGNPGRIGAEGILRDCNGDLIHAFASPLGVGTNNQDELEAA</sequence>
<reference evidence="5" key="1">
    <citation type="journal article" date="2011" name="Nature">
        <title>Genome sequence and analysis of the tuber crop potato.</title>
        <authorList>
            <consortium name="The Potato Genome Sequencing Consortium"/>
        </authorList>
    </citation>
    <scope>NUCLEOTIDE SEQUENCE [LARGE SCALE GENOMIC DNA]</scope>
    <source>
        <strain evidence="5">cv. DM1-3 516 R44</strain>
    </source>
</reference>
<name>M1DB34_SOLTU</name>
<accession>M1DB34</accession>
<dbReference type="HOGENOM" id="CLU_407940_0_0_1"/>
<evidence type="ECO:0000259" key="3">
    <source>
        <dbReference type="PROSITE" id="PS50879"/>
    </source>
</evidence>
<dbReference type="eggNOG" id="KOG1075">
    <property type="taxonomic scope" value="Eukaryota"/>
</dbReference>
<feature type="signal peptide" evidence="2">
    <location>
        <begin position="1"/>
        <end position="22"/>
    </location>
</feature>
<dbReference type="EnsemblPlants" id="PGSC0003DMT400086149">
    <property type="protein sequence ID" value="PGSC0003DMT400086149"/>
    <property type="gene ID" value="PGSC0003DMG400035720"/>
</dbReference>
<evidence type="ECO:0000313" key="4">
    <source>
        <dbReference type="EnsemblPlants" id="PGSC0003DMT400086149"/>
    </source>
</evidence>
<dbReference type="GO" id="GO:0004523">
    <property type="term" value="F:RNA-DNA hybrid ribonuclease activity"/>
    <property type="evidence" value="ECO:0007669"/>
    <property type="project" value="InterPro"/>
</dbReference>
<dbReference type="SUPFAM" id="SSF53098">
    <property type="entry name" value="Ribonuclease H-like"/>
    <property type="match status" value="1"/>
</dbReference>
<dbReference type="Gramene" id="PGSC0003DMT400086149">
    <property type="protein sequence ID" value="PGSC0003DMT400086149"/>
    <property type="gene ID" value="PGSC0003DMG400035720"/>
</dbReference>
<feature type="domain" description="RNase H type-1" evidence="3">
    <location>
        <begin position="621"/>
        <end position="674"/>
    </location>
</feature>
<dbReference type="InterPro" id="IPR052929">
    <property type="entry name" value="RNase_H-like_EbsB-rel"/>
</dbReference>
<dbReference type="Proteomes" id="UP000011115">
    <property type="component" value="Unassembled WGS sequence"/>
</dbReference>
<feature type="compositionally biased region" description="Polar residues" evidence="1">
    <location>
        <begin position="167"/>
        <end position="180"/>
    </location>
</feature>
<feature type="region of interest" description="Disordered" evidence="1">
    <location>
        <begin position="85"/>
        <end position="180"/>
    </location>
</feature>
<feature type="chain" id="PRO_5004013376" evidence="2">
    <location>
        <begin position="23"/>
        <end position="674"/>
    </location>
</feature>
<organism evidence="4 5">
    <name type="scientific">Solanum tuberosum</name>
    <name type="common">Potato</name>
    <dbReference type="NCBI Taxonomy" id="4113"/>
    <lineage>
        <taxon>Eukaryota</taxon>
        <taxon>Viridiplantae</taxon>
        <taxon>Streptophyta</taxon>
        <taxon>Embryophyta</taxon>
        <taxon>Tracheophyta</taxon>
        <taxon>Spermatophyta</taxon>
        <taxon>Magnoliopsida</taxon>
        <taxon>eudicotyledons</taxon>
        <taxon>Gunneridae</taxon>
        <taxon>Pentapetalae</taxon>
        <taxon>asterids</taxon>
        <taxon>lamiids</taxon>
        <taxon>Solanales</taxon>
        <taxon>Solanaceae</taxon>
        <taxon>Solanoideae</taxon>
        <taxon>Solaneae</taxon>
        <taxon>Solanum</taxon>
    </lineage>
</organism>
<dbReference type="InterPro" id="IPR044730">
    <property type="entry name" value="RNase_H-like_dom_plant"/>
</dbReference>
<reference evidence="4" key="2">
    <citation type="submission" date="2015-06" db="UniProtKB">
        <authorList>
            <consortium name="EnsemblPlants"/>
        </authorList>
    </citation>
    <scope>IDENTIFICATION</scope>
    <source>
        <strain evidence="4">DM1-3 516 R44</strain>
    </source>
</reference>
<keyword evidence="5" id="KW-1185">Reference proteome</keyword>
<evidence type="ECO:0000313" key="5">
    <source>
        <dbReference type="Proteomes" id="UP000011115"/>
    </source>
</evidence>
<evidence type="ECO:0000256" key="2">
    <source>
        <dbReference type="SAM" id="SignalP"/>
    </source>
</evidence>
<dbReference type="PaxDb" id="4113-PGSC0003DMT400086149"/>
<feature type="compositionally biased region" description="Polar residues" evidence="1">
    <location>
        <begin position="92"/>
        <end position="119"/>
    </location>
</feature>
<protein>
    <submittedName>
        <fullName evidence="4">Retrotransposon protein, unclassified</fullName>
    </submittedName>
</protein>
<dbReference type="InterPro" id="IPR036397">
    <property type="entry name" value="RNaseH_sf"/>
</dbReference>
<dbReference type="InParanoid" id="M1DB34"/>
<dbReference type="InterPro" id="IPR012337">
    <property type="entry name" value="RNaseH-like_sf"/>
</dbReference>
<dbReference type="InterPro" id="IPR002156">
    <property type="entry name" value="RNaseH_domain"/>
</dbReference>
<dbReference type="PANTHER" id="PTHR47074:SF68">
    <property type="entry name" value="RNASE H TYPE-1 DOMAIN-CONTAINING PROTEIN"/>
    <property type="match status" value="1"/>
</dbReference>
<dbReference type="STRING" id="4113.M1DB34"/>
<dbReference type="CDD" id="cd06222">
    <property type="entry name" value="RNase_H_like"/>
    <property type="match status" value="1"/>
</dbReference>
<dbReference type="AlphaFoldDB" id="M1DB34"/>
<evidence type="ECO:0000256" key="1">
    <source>
        <dbReference type="SAM" id="MobiDB-lite"/>
    </source>
</evidence>